<dbReference type="PRINTS" id="PR00722">
    <property type="entry name" value="CHYMOTRYPSIN"/>
</dbReference>
<dbReference type="SMART" id="SM00020">
    <property type="entry name" value="Tryp_SPc"/>
    <property type="match status" value="1"/>
</dbReference>
<reference evidence="15" key="3">
    <citation type="submission" date="2025-09" db="UniProtKB">
        <authorList>
            <consortium name="Ensembl"/>
        </authorList>
    </citation>
    <scope>IDENTIFICATION</scope>
</reference>
<comment type="cofactor">
    <cofactor evidence="1">
        <name>Ca(2+)</name>
        <dbReference type="ChEBI" id="CHEBI:29108"/>
    </cofactor>
</comment>
<comment type="subcellular location">
    <subcellularLocation>
        <location evidence="2">Secreted</location>
    </subcellularLocation>
</comment>
<evidence type="ECO:0000256" key="12">
    <source>
        <dbReference type="ARBA" id="ARBA00039015"/>
    </source>
</evidence>
<evidence type="ECO:0000256" key="1">
    <source>
        <dbReference type="ARBA" id="ARBA00001913"/>
    </source>
</evidence>
<dbReference type="EC" id="3.4.21.36" evidence="12"/>
<dbReference type="SUPFAM" id="SSF50494">
    <property type="entry name" value="Trypsin-like serine proteases"/>
    <property type="match status" value="1"/>
</dbReference>
<dbReference type="PANTHER" id="PTHR24257:SF0">
    <property type="entry name" value="CHYMOTRYPSIN-LIKE ELASTASE FAMILY MEMBER 1"/>
    <property type="match status" value="1"/>
</dbReference>
<evidence type="ECO:0000256" key="9">
    <source>
        <dbReference type="ARBA" id="ARBA00023145"/>
    </source>
</evidence>
<evidence type="ECO:0000256" key="10">
    <source>
        <dbReference type="ARBA" id="ARBA00023157"/>
    </source>
</evidence>
<keyword evidence="9" id="KW-0865">Zymogen</keyword>
<evidence type="ECO:0000256" key="11">
    <source>
        <dbReference type="ARBA" id="ARBA00036864"/>
    </source>
</evidence>
<evidence type="ECO:0000256" key="5">
    <source>
        <dbReference type="ARBA" id="ARBA00022729"/>
    </source>
</evidence>
<dbReference type="InterPro" id="IPR050850">
    <property type="entry name" value="Peptidase_S1_Elastase_sf"/>
</dbReference>
<dbReference type="InterPro" id="IPR043504">
    <property type="entry name" value="Peptidase_S1_PA_chymotrypsin"/>
</dbReference>
<comment type="catalytic activity">
    <reaction evidence="11">
        <text>Hydrolysis of proteins, including elastin. Preferential cleavage: Ala-|-Xaa.</text>
        <dbReference type="EC" id="3.4.21.36"/>
    </reaction>
</comment>
<name>A0A3Q1JXX2_ANATE</name>
<dbReference type="AlphaFoldDB" id="A0A3Q1JXX2"/>
<dbReference type="Gene3D" id="2.40.10.10">
    <property type="entry name" value="Trypsin-like serine proteases"/>
    <property type="match status" value="2"/>
</dbReference>
<feature type="chain" id="PRO_5043714049" description="pancreatic elastase" evidence="13">
    <location>
        <begin position="17"/>
        <end position="272"/>
    </location>
</feature>
<keyword evidence="4" id="KW-0645">Protease</keyword>
<reference evidence="15" key="2">
    <citation type="submission" date="2025-08" db="UniProtKB">
        <authorList>
            <consortium name="Ensembl"/>
        </authorList>
    </citation>
    <scope>IDENTIFICATION</scope>
</reference>
<dbReference type="Ensembl" id="ENSATET00000037004.3">
    <property type="protein sequence ID" value="ENSATEP00000036484.3"/>
    <property type="gene ID" value="ENSATEG00000025068.3"/>
</dbReference>
<keyword evidence="7" id="KW-0720">Serine protease</keyword>
<dbReference type="Proteomes" id="UP000265040">
    <property type="component" value="Chromosome 5"/>
</dbReference>
<keyword evidence="8" id="KW-0106">Calcium</keyword>
<dbReference type="GeneTree" id="ENSGT01030000234528"/>
<dbReference type="GO" id="GO:0006508">
    <property type="term" value="P:proteolysis"/>
    <property type="evidence" value="ECO:0007669"/>
    <property type="project" value="UniProtKB-KW"/>
</dbReference>
<feature type="signal peptide" evidence="13">
    <location>
        <begin position="1"/>
        <end position="16"/>
    </location>
</feature>
<feature type="domain" description="Peptidase S1" evidence="14">
    <location>
        <begin position="33"/>
        <end position="270"/>
    </location>
</feature>
<accession>A0A3Q1JXX2</accession>
<evidence type="ECO:0000313" key="15">
    <source>
        <dbReference type="Ensembl" id="ENSATEP00000036484.3"/>
    </source>
</evidence>
<evidence type="ECO:0000256" key="2">
    <source>
        <dbReference type="ARBA" id="ARBA00004613"/>
    </source>
</evidence>
<evidence type="ECO:0000256" key="8">
    <source>
        <dbReference type="ARBA" id="ARBA00022837"/>
    </source>
</evidence>
<keyword evidence="10" id="KW-1015">Disulfide bond</keyword>
<dbReference type="GO" id="GO:0004252">
    <property type="term" value="F:serine-type endopeptidase activity"/>
    <property type="evidence" value="ECO:0007669"/>
    <property type="project" value="UniProtKB-EC"/>
</dbReference>
<dbReference type="InterPro" id="IPR001254">
    <property type="entry name" value="Trypsin_dom"/>
</dbReference>
<dbReference type="CDD" id="cd00190">
    <property type="entry name" value="Tryp_SPc"/>
    <property type="match status" value="1"/>
</dbReference>
<sequence length="272" mass="29373">MLVLLLFTTLTATVLAELELQTSYTELSTDGRVVGGDEVASHTSWPWQVSLQHNSEGSYHHFCGGTLIGKGWVITAAQCVYSYSSFRVVLGDLVLHNTHGTEQYRNVLRSYIHPEWNSNSISSGNDIALLRLSSEVALTSYVNLVSLPPFGVVLPHNSPCYITGYGRISTGGGMPTRMRQAILPIVDHETCTSSGWWGSTVKTTMICAGGGAKSGCNGDFGGPLSCKVNNGWYVHGIASFVSGMGCNTPQKPTVFTRVSAYITWINSVMKNP</sequence>
<keyword evidence="5 13" id="KW-0732">Signal</keyword>
<organism evidence="15 16">
    <name type="scientific">Anabas testudineus</name>
    <name type="common">Climbing perch</name>
    <name type="synonym">Anthias testudineus</name>
    <dbReference type="NCBI Taxonomy" id="64144"/>
    <lineage>
        <taxon>Eukaryota</taxon>
        <taxon>Metazoa</taxon>
        <taxon>Chordata</taxon>
        <taxon>Craniata</taxon>
        <taxon>Vertebrata</taxon>
        <taxon>Euteleostomi</taxon>
        <taxon>Actinopterygii</taxon>
        <taxon>Neopterygii</taxon>
        <taxon>Teleostei</taxon>
        <taxon>Neoteleostei</taxon>
        <taxon>Acanthomorphata</taxon>
        <taxon>Anabantaria</taxon>
        <taxon>Anabantiformes</taxon>
        <taxon>Anabantoidei</taxon>
        <taxon>Anabantidae</taxon>
        <taxon>Anabas</taxon>
    </lineage>
</organism>
<evidence type="ECO:0000256" key="13">
    <source>
        <dbReference type="SAM" id="SignalP"/>
    </source>
</evidence>
<dbReference type="FunFam" id="2.40.10.10:FF:000017">
    <property type="entry name" value="Chymotrypsin-like elastase family member 1"/>
    <property type="match status" value="1"/>
</dbReference>
<keyword evidence="6" id="KW-0378">Hydrolase</keyword>
<dbReference type="GO" id="GO:0005615">
    <property type="term" value="C:extracellular space"/>
    <property type="evidence" value="ECO:0007669"/>
    <property type="project" value="TreeGrafter"/>
</dbReference>
<dbReference type="RefSeq" id="XP_026204466.1">
    <property type="nucleotide sequence ID" value="XM_026348681.2"/>
</dbReference>
<dbReference type="Pfam" id="PF00089">
    <property type="entry name" value="Trypsin"/>
    <property type="match status" value="1"/>
</dbReference>
<dbReference type="GeneID" id="113154456"/>
<reference evidence="15" key="1">
    <citation type="submission" date="2021-04" db="EMBL/GenBank/DDBJ databases">
        <authorList>
            <consortium name="Wellcome Sanger Institute Data Sharing"/>
        </authorList>
    </citation>
    <scope>NUCLEOTIDE SEQUENCE [LARGE SCALE GENOMIC DNA]</scope>
</reference>
<evidence type="ECO:0000256" key="4">
    <source>
        <dbReference type="ARBA" id="ARBA00022670"/>
    </source>
</evidence>
<evidence type="ECO:0000256" key="7">
    <source>
        <dbReference type="ARBA" id="ARBA00022825"/>
    </source>
</evidence>
<dbReference type="InterPro" id="IPR009003">
    <property type="entry name" value="Peptidase_S1_PA"/>
</dbReference>
<evidence type="ECO:0000256" key="3">
    <source>
        <dbReference type="ARBA" id="ARBA00022525"/>
    </source>
</evidence>
<dbReference type="PANTHER" id="PTHR24257">
    <property type="entry name" value="CHYMOTRYPSIN-LIKE ELASTASE FAMILY MEMBER"/>
    <property type="match status" value="1"/>
</dbReference>
<evidence type="ECO:0000259" key="14">
    <source>
        <dbReference type="PROSITE" id="PS50240"/>
    </source>
</evidence>
<protein>
    <recommendedName>
        <fullName evidence="12">pancreatic elastase</fullName>
        <ecNumber evidence="12">3.4.21.36</ecNumber>
    </recommendedName>
</protein>
<evidence type="ECO:0000256" key="6">
    <source>
        <dbReference type="ARBA" id="ARBA00022801"/>
    </source>
</evidence>
<dbReference type="InParanoid" id="A0A3Q1JXX2"/>
<keyword evidence="3" id="KW-0964">Secreted</keyword>
<dbReference type="FunFam" id="2.40.10.10:FF:000068">
    <property type="entry name" value="transmembrane protease serine 2"/>
    <property type="match status" value="1"/>
</dbReference>
<dbReference type="PROSITE" id="PS50240">
    <property type="entry name" value="TRYPSIN_DOM"/>
    <property type="match status" value="1"/>
</dbReference>
<keyword evidence="16" id="KW-1185">Reference proteome</keyword>
<dbReference type="STRING" id="64144.ENSATEP00000036484"/>
<evidence type="ECO:0000313" key="16">
    <source>
        <dbReference type="Proteomes" id="UP000265040"/>
    </source>
</evidence>
<dbReference type="InterPro" id="IPR001314">
    <property type="entry name" value="Peptidase_S1A"/>
</dbReference>
<proteinExistence type="predicted"/>